<evidence type="ECO:0000313" key="2">
    <source>
        <dbReference type="Proteomes" id="UP000176998"/>
    </source>
</evidence>
<sequence>MLACPCLSHLQGLAGHNGSHNRYPIATNGHAASTNGPALPDDVVYLRLRRRCPRLRQVYANGLQCLKGLVAPTPSRLRQCCLPPSRPMSASTAHCYRTAPRHTPLRIIVRSLQNAVNELLQPMPGSSRFHN</sequence>
<dbReference type="EMBL" id="MJBS01000097">
    <property type="protein sequence ID" value="OHE94600.1"/>
    <property type="molecule type" value="Genomic_DNA"/>
</dbReference>
<dbReference type="Proteomes" id="UP000176998">
    <property type="component" value="Unassembled WGS sequence"/>
</dbReference>
<dbReference type="AlphaFoldDB" id="A0A1G4AZK7"/>
<accession>A0A1G4AZK7</accession>
<dbReference type="GeneID" id="34563267"/>
<dbReference type="RefSeq" id="XP_022471762.1">
    <property type="nucleotide sequence ID" value="XM_022621757.1"/>
</dbReference>
<keyword evidence="2" id="KW-1185">Reference proteome</keyword>
<evidence type="ECO:0000313" key="1">
    <source>
        <dbReference type="EMBL" id="OHE94600.1"/>
    </source>
</evidence>
<dbReference type="OrthoDB" id="10618537at2759"/>
<proteinExistence type="predicted"/>
<organism evidence="1 2">
    <name type="scientific">Colletotrichum orchidophilum</name>
    <dbReference type="NCBI Taxonomy" id="1209926"/>
    <lineage>
        <taxon>Eukaryota</taxon>
        <taxon>Fungi</taxon>
        <taxon>Dikarya</taxon>
        <taxon>Ascomycota</taxon>
        <taxon>Pezizomycotina</taxon>
        <taxon>Sordariomycetes</taxon>
        <taxon>Hypocreomycetidae</taxon>
        <taxon>Glomerellales</taxon>
        <taxon>Glomerellaceae</taxon>
        <taxon>Colletotrichum</taxon>
    </lineage>
</organism>
<reference evidence="1 2" key="1">
    <citation type="submission" date="2016-09" db="EMBL/GenBank/DDBJ databases">
        <authorList>
            <person name="Capua I."/>
            <person name="De Benedictis P."/>
            <person name="Joannis T."/>
            <person name="Lombin L.H."/>
            <person name="Cattoli G."/>
        </authorList>
    </citation>
    <scope>NUCLEOTIDE SEQUENCE [LARGE SCALE GENOMIC DNA]</scope>
    <source>
        <strain evidence="1 2">IMI 309357</strain>
    </source>
</reference>
<gene>
    <name evidence="1" type="ORF">CORC01_10128</name>
</gene>
<protein>
    <submittedName>
        <fullName evidence="1">Uncharacterized protein</fullName>
    </submittedName>
</protein>
<comment type="caution">
    <text evidence="1">The sequence shown here is derived from an EMBL/GenBank/DDBJ whole genome shotgun (WGS) entry which is preliminary data.</text>
</comment>
<name>A0A1G4AZK7_9PEZI</name>